<dbReference type="Gene3D" id="3.50.50.60">
    <property type="entry name" value="FAD/NAD(P)-binding domain"/>
    <property type="match status" value="2"/>
</dbReference>
<reference evidence="4" key="1">
    <citation type="submission" date="2021-03" db="EMBL/GenBank/DDBJ databases">
        <authorList>
            <person name="Jaffe A."/>
        </authorList>
    </citation>
    <scope>NUCLEOTIDE SEQUENCE</scope>
    <source>
        <strain evidence="4">RIFCSPLOWO2_01_FULL_43_13</strain>
    </source>
</reference>
<evidence type="ECO:0000256" key="2">
    <source>
        <dbReference type="ARBA" id="ARBA00023002"/>
    </source>
</evidence>
<dbReference type="Pfam" id="PF05834">
    <property type="entry name" value="Lycopene_cycl"/>
    <property type="match status" value="1"/>
</dbReference>
<keyword evidence="1" id="KW-0285">Flavoprotein</keyword>
<comment type="caution">
    <text evidence="4">The sequence shown here is derived from an EMBL/GenBank/DDBJ whole genome shotgun (WGS) entry which is preliminary data.</text>
</comment>
<name>A0A8T4L3A0_9ARCH</name>
<reference evidence="4" key="2">
    <citation type="submission" date="2021-05" db="EMBL/GenBank/DDBJ databases">
        <title>Protein family content uncovers lineage relationships and bacterial pathway maintenance mechanisms in DPANN archaea.</title>
        <authorList>
            <person name="Castelle C.J."/>
            <person name="Meheust R."/>
            <person name="Jaffe A.L."/>
            <person name="Seitz K."/>
            <person name="Gong X."/>
            <person name="Baker B.J."/>
            <person name="Banfield J.F."/>
        </authorList>
    </citation>
    <scope>NUCLEOTIDE SEQUENCE</scope>
    <source>
        <strain evidence="4">RIFCSPLOWO2_01_FULL_43_13</strain>
    </source>
</reference>
<dbReference type="AlphaFoldDB" id="A0A8T4L3A0"/>
<sequence length="239" mass="26738">MGEANFDIAIVGAGPAGLFAALELAEKNPKLKVCLIDKGKSIKDREKNEVMCGVGGSGTFSDGKLHFSPVLSHDKMLDLYSVQEYQAVMDKVEETFVRFGVDSEVFPKDWKKVQELVEECKQKNIVLVPRRLRHVGSDKLPKVIENFENFLREKKVRILDKTSVKDVIVEGKKCKGVLLENGEKIIAKNVIVAPGRIGTKWLQEIAAKHGIMLTMHADEKCIAWIGISLAEYAKKFKKK</sequence>
<feature type="domain" description="FAD-dependent oxidoreductase 2 FAD-binding" evidence="3">
    <location>
        <begin position="138"/>
        <end position="208"/>
    </location>
</feature>
<protein>
    <submittedName>
        <fullName evidence="4">FAD-binding protein</fullName>
    </submittedName>
</protein>
<accession>A0A8T4L3A0</accession>
<evidence type="ECO:0000259" key="3">
    <source>
        <dbReference type="Pfam" id="PF00890"/>
    </source>
</evidence>
<dbReference type="SUPFAM" id="SSF51905">
    <property type="entry name" value="FAD/NAD(P)-binding domain"/>
    <property type="match status" value="1"/>
</dbReference>
<dbReference type="Pfam" id="PF00890">
    <property type="entry name" value="FAD_binding_2"/>
    <property type="match status" value="1"/>
</dbReference>
<evidence type="ECO:0000256" key="1">
    <source>
        <dbReference type="ARBA" id="ARBA00022630"/>
    </source>
</evidence>
<dbReference type="InterPro" id="IPR036188">
    <property type="entry name" value="FAD/NAD-bd_sf"/>
</dbReference>
<dbReference type="EMBL" id="JAGVWB010000014">
    <property type="protein sequence ID" value="MBS3058195.1"/>
    <property type="molecule type" value="Genomic_DNA"/>
</dbReference>
<dbReference type="InterPro" id="IPR003953">
    <property type="entry name" value="FAD-dep_OxRdtase_2_FAD-bd"/>
</dbReference>
<proteinExistence type="predicted"/>
<dbReference type="PANTHER" id="PTHR43106">
    <property type="entry name" value="DEHYDROGENASE-RELATED"/>
    <property type="match status" value="1"/>
</dbReference>
<evidence type="ECO:0000313" key="4">
    <source>
        <dbReference type="EMBL" id="MBS3058195.1"/>
    </source>
</evidence>
<dbReference type="PANTHER" id="PTHR43106:SF1">
    <property type="entry name" value="DEHYDROGENASE-RELATED"/>
    <property type="match status" value="1"/>
</dbReference>
<gene>
    <name evidence="4" type="ORF">J4478_02225</name>
</gene>
<evidence type="ECO:0000313" key="5">
    <source>
        <dbReference type="Proteomes" id="UP000680185"/>
    </source>
</evidence>
<dbReference type="GO" id="GO:0016491">
    <property type="term" value="F:oxidoreductase activity"/>
    <property type="evidence" value="ECO:0007669"/>
    <property type="project" value="UniProtKB-KW"/>
</dbReference>
<organism evidence="4 5">
    <name type="scientific">Candidatus Iainarchaeum sp</name>
    <dbReference type="NCBI Taxonomy" id="3101447"/>
    <lineage>
        <taxon>Archaea</taxon>
        <taxon>Candidatus Iainarchaeota</taxon>
        <taxon>Candidatus Iainarchaeia</taxon>
        <taxon>Candidatus Iainarchaeales</taxon>
        <taxon>Candidatus Iainarchaeaceae</taxon>
        <taxon>Candidatus Iainarchaeum</taxon>
    </lineage>
</organism>
<dbReference type="Proteomes" id="UP000680185">
    <property type="component" value="Unassembled WGS sequence"/>
</dbReference>
<keyword evidence="2" id="KW-0560">Oxidoreductase</keyword>